<protein>
    <submittedName>
        <fullName evidence="4">Nif3-like dinuclear metal center hexameric protein</fullName>
    </submittedName>
</protein>
<dbReference type="GO" id="GO:0046872">
    <property type="term" value="F:metal ion binding"/>
    <property type="evidence" value="ECO:0007669"/>
    <property type="project" value="UniProtKB-KW"/>
</dbReference>
<sequence length="258" mass="28452">MKLSEIDKYYRGLMQIDELVRTDVSMNGIQVSAGNGNADECEIGKIAFAVDACMESFERAADQAADMLFVHHGLFWGKPEQVSGAHFRRLKFLIEHNISLYAAHLPLDIHPEFGNNAGMCESLGITDPEPFGEYHGFKIGFKGRLPEACSISHILDKLGLSADRALSVLPFGPEEIRTVALVSGGGQNEVYQAMDEDVDLYITGDSSHQIYHPCLENRINLISGGHYHTETWGVRLLSEKTAADLNIETVFIDVPTGL</sequence>
<feature type="binding site" evidence="3">
    <location>
        <position position="72"/>
    </location>
    <ligand>
        <name>a divalent metal cation</name>
        <dbReference type="ChEBI" id="CHEBI:60240"/>
        <label>1</label>
    </ligand>
</feature>
<feature type="binding site" evidence="3">
    <location>
        <position position="226"/>
    </location>
    <ligand>
        <name>a divalent metal cation</name>
        <dbReference type="ChEBI" id="CHEBI:60240"/>
        <label>1</label>
    </ligand>
</feature>
<dbReference type="PANTHER" id="PTHR13799">
    <property type="entry name" value="NGG1 INTERACTING FACTOR 3"/>
    <property type="match status" value="1"/>
</dbReference>
<evidence type="ECO:0000313" key="5">
    <source>
        <dbReference type="Proteomes" id="UP001221217"/>
    </source>
</evidence>
<dbReference type="InterPro" id="IPR002678">
    <property type="entry name" value="DUF34/NIF3"/>
</dbReference>
<evidence type="ECO:0000256" key="2">
    <source>
        <dbReference type="ARBA" id="ARBA00022723"/>
    </source>
</evidence>
<dbReference type="Pfam" id="PF01784">
    <property type="entry name" value="DUF34_NIF3"/>
    <property type="match status" value="1"/>
</dbReference>
<dbReference type="GO" id="GO:0005737">
    <property type="term" value="C:cytoplasm"/>
    <property type="evidence" value="ECO:0007669"/>
    <property type="project" value="TreeGrafter"/>
</dbReference>
<feature type="binding site" evidence="3">
    <location>
        <position position="230"/>
    </location>
    <ligand>
        <name>a divalent metal cation</name>
        <dbReference type="ChEBI" id="CHEBI:60240"/>
        <label>1</label>
    </ligand>
</feature>
<keyword evidence="2 3" id="KW-0479">Metal-binding</keyword>
<dbReference type="NCBIfam" id="TIGR00486">
    <property type="entry name" value="YbgI_SA1388"/>
    <property type="match status" value="1"/>
</dbReference>
<dbReference type="EMBL" id="JAQQAL010000011">
    <property type="protein sequence ID" value="MDC7226465.1"/>
    <property type="molecule type" value="Genomic_DNA"/>
</dbReference>
<evidence type="ECO:0000256" key="3">
    <source>
        <dbReference type="PIRSR" id="PIRSR602678-1"/>
    </source>
</evidence>
<reference evidence="4 5" key="1">
    <citation type="submission" date="2022-12" db="EMBL/GenBank/DDBJ databases">
        <title>Metagenome assembled genome from gulf of manar.</title>
        <authorList>
            <person name="Kohli P."/>
            <person name="Pk S."/>
            <person name="Venkata Ramana C."/>
            <person name="Sasikala C."/>
        </authorList>
    </citation>
    <scope>NUCLEOTIDE SEQUENCE [LARGE SCALE GENOMIC DNA]</scope>
    <source>
        <strain evidence="4">JB008</strain>
    </source>
</reference>
<organism evidence="4 5">
    <name type="scientific">Candidatus Thalassospirochaeta sargassi</name>
    <dbReference type="NCBI Taxonomy" id="3119039"/>
    <lineage>
        <taxon>Bacteria</taxon>
        <taxon>Pseudomonadati</taxon>
        <taxon>Spirochaetota</taxon>
        <taxon>Spirochaetia</taxon>
        <taxon>Spirochaetales</taxon>
        <taxon>Spirochaetaceae</taxon>
        <taxon>Candidatus Thalassospirochaeta</taxon>
    </lineage>
</organism>
<comment type="caution">
    <text evidence="4">The sequence shown here is derived from an EMBL/GenBank/DDBJ whole genome shotgun (WGS) entry which is preliminary data.</text>
</comment>
<dbReference type="Proteomes" id="UP001221217">
    <property type="component" value="Unassembled WGS sequence"/>
</dbReference>
<dbReference type="PANTHER" id="PTHR13799:SF14">
    <property type="entry name" value="GTP CYCLOHYDROLASE 1 TYPE 2 HOMOLOG"/>
    <property type="match status" value="1"/>
</dbReference>
<proteinExistence type="inferred from homology"/>
<name>A0AAJ1IC00_9SPIO</name>
<dbReference type="SUPFAM" id="SSF102705">
    <property type="entry name" value="NIF3 (NGG1p interacting factor 3)-like"/>
    <property type="match status" value="1"/>
</dbReference>
<evidence type="ECO:0000256" key="1">
    <source>
        <dbReference type="ARBA" id="ARBA00006964"/>
    </source>
</evidence>
<gene>
    <name evidence="4" type="ORF">PQJ61_06845</name>
</gene>
<evidence type="ECO:0000313" key="4">
    <source>
        <dbReference type="EMBL" id="MDC7226465.1"/>
    </source>
</evidence>
<feature type="binding site" evidence="3">
    <location>
        <position position="71"/>
    </location>
    <ligand>
        <name>a divalent metal cation</name>
        <dbReference type="ChEBI" id="CHEBI:60240"/>
        <label>1</label>
    </ligand>
</feature>
<dbReference type="AlphaFoldDB" id="A0AAJ1IC00"/>
<dbReference type="InterPro" id="IPR036069">
    <property type="entry name" value="DUF34/NIF3_sf"/>
</dbReference>
<feature type="binding site" evidence="3">
    <location>
        <position position="108"/>
    </location>
    <ligand>
        <name>a divalent metal cation</name>
        <dbReference type="ChEBI" id="CHEBI:60240"/>
        <label>1</label>
    </ligand>
</feature>
<comment type="similarity">
    <text evidence="1">Belongs to the GTP cyclohydrolase I type 2/NIF3 family.</text>
</comment>
<accession>A0AAJ1IC00</accession>
<dbReference type="Gene3D" id="3.40.1390.30">
    <property type="entry name" value="NIF3 (NGG1p interacting factor 3)-like"/>
    <property type="match status" value="2"/>
</dbReference>